<protein>
    <recommendedName>
        <fullName evidence="2">ZNF451 PIN-like domain-containing protein</fullName>
    </recommendedName>
</protein>
<dbReference type="Pfam" id="PF18479">
    <property type="entry name" value="PIN_11"/>
    <property type="match status" value="2"/>
</dbReference>
<evidence type="ECO:0000313" key="3">
    <source>
        <dbReference type="EMBL" id="CAF1195701.1"/>
    </source>
</evidence>
<dbReference type="AlphaFoldDB" id="A0A8S2NKB1"/>
<name>A0A8S2NKB1_9BILA</name>
<dbReference type="EMBL" id="CAJNOK010013986">
    <property type="protein sequence ID" value="CAF1195701.1"/>
    <property type="molecule type" value="Genomic_DNA"/>
</dbReference>
<comment type="caution">
    <text evidence="4">The sequence shown here is derived from an EMBL/GenBank/DDBJ whole genome shotgun (WGS) entry which is preliminary data.</text>
</comment>
<gene>
    <name evidence="3" type="ORF">OVA965_LOCUS23734</name>
    <name evidence="4" type="ORF">TMI583_LOCUS24454</name>
</gene>
<sequence>MQYFRILSENTPSSASPADFKDIYIFAYSGIFSGIVSENTLVNGVKRYVPQNTNMDSRRSSSDASDDQQQHQQSSSFLREIRSIEKSKRTKFKRNRIRGKGCTKPRRRSKRQTTPIGRKLINQALHQSLVSNWINVKSAAILSATTISNTPGNEADDELSTVEDENYVDYINEEIEEYSCKDQEEKVCATSLTLEQQLENLLLTVKQDFQPSLSSLTTTVARVDSGQDSLNLENIDRLNTMKHILFVDLDNWSVFFQRLPNALPENIFVIGFSGGKHQWKTPTELSNTLIKKPNKDKNGHLCYIIRNPFSDPVYRSLLSSHNFQLMKQSGQRHDAADFALVLTFGKLHALLPKSIPFTIVSGDKGFTEIIHQLQHSQRRITWLNPHLIEVYQICLLWS</sequence>
<accession>A0A8S2NKB1</accession>
<dbReference type="Proteomes" id="UP000677228">
    <property type="component" value="Unassembled WGS sequence"/>
</dbReference>
<feature type="domain" description="ZNF451 PIN-like" evidence="2">
    <location>
        <begin position="240"/>
        <end position="284"/>
    </location>
</feature>
<evidence type="ECO:0000313" key="4">
    <source>
        <dbReference type="EMBL" id="CAF4005942.1"/>
    </source>
</evidence>
<feature type="compositionally biased region" description="Basic residues" evidence="1">
    <location>
        <begin position="88"/>
        <end position="111"/>
    </location>
</feature>
<evidence type="ECO:0000259" key="2">
    <source>
        <dbReference type="Pfam" id="PF18479"/>
    </source>
</evidence>
<organism evidence="4 5">
    <name type="scientific">Didymodactylos carnosus</name>
    <dbReference type="NCBI Taxonomy" id="1234261"/>
    <lineage>
        <taxon>Eukaryota</taxon>
        <taxon>Metazoa</taxon>
        <taxon>Spiralia</taxon>
        <taxon>Gnathifera</taxon>
        <taxon>Rotifera</taxon>
        <taxon>Eurotatoria</taxon>
        <taxon>Bdelloidea</taxon>
        <taxon>Philodinida</taxon>
        <taxon>Philodinidae</taxon>
        <taxon>Didymodactylos</taxon>
    </lineage>
</organism>
<evidence type="ECO:0000313" key="5">
    <source>
        <dbReference type="Proteomes" id="UP000682733"/>
    </source>
</evidence>
<feature type="region of interest" description="Disordered" evidence="1">
    <location>
        <begin position="52"/>
        <end position="118"/>
    </location>
</feature>
<evidence type="ECO:0000256" key="1">
    <source>
        <dbReference type="SAM" id="MobiDB-lite"/>
    </source>
</evidence>
<reference evidence="4" key="1">
    <citation type="submission" date="2021-02" db="EMBL/GenBank/DDBJ databases">
        <authorList>
            <person name="Nowell W R."/>
        </authorList>
    </citation>
    <scope>NUCLEOTIDE SEQUENCE</scope>
</reference>
<dbReference type="EMBL" id="CAJOBA010035516">
    <property type="protein sequence ID" value="CAF4005942.1"/>
    <property type="molecule type" value="Genomic_DNA"/>
</dbReference>
<dbReference type="Proteomes" id="UP000682733">
    <property type="component" value="Unassembled WGS sequence"/>
</dbReference>
<feature type="domain" description="ZNF451 PIN-like" evidence="2">
    <location>
        <begin position="310"/>
        <end position="381"/>
    </location>
</feature>
<dbReference type="InterPro" id="IPR041192">
    <property type="entry name" value="PIN_11"/>
</dbReference>
<proteinExistence type="predicted"/>